<organism evidence="10 11">
    <name type="scientific">Ruminiclostridium sufflavum DSM 19573</name>
    <dbReference type="NCBI Taxonomy" id="1121337"/>
    <lineage>
        <taxon>Bacteria</taxon>
        <taxon>Bacillati</taxon>
        <taxon>Bacillota</taxon>
        <taxon>Clostridia</taxon>
        <taxon>Eubacteriales</taxon>
        <taxon>Oscillospiraceae</taxon>
        <taxon>Ruminiclostridium</taxon>
    </lineage>
</organism>
<evidence type="ECO:0000256" key="1">
    <source>
        <dbReference type="ARBA" id="ARBA00018672"/>
    </source>
</evidence>
<dbReference type="InterPro" id="IPR011006">
    <property type="entry name" value="CheY-like_superfamily"/>
</dbReference>
<keyword evidence="2 7" id="KW-0597">Phosphoprotein</keyword>
<evidence type="ECO:0000256" key="6">
    <source>
        <dbReference type="ARBA" id="ARBA00024867"/>
    </source>
</evidence>
<dbReference type="InterPro" id="IPR058245">
    <property type="entry name" value="NreC/VraR/RcsB-like_REC"/>
</dbReference>
<evidence type="ECO:0000256" key="5">
    <source>
        <dbReference type="ARBA" id="ARBA00023163"/>
    </source>
</evidence>
<dbReference type="GO" id="GO:0006355">
    <property type="term" value="P:regulation of DNA-templated transcription"/>
    <property type="evidence" value="ECO:0007669"/>
    <property type="project" value="InterPro"/>
</dbReference>
<evidence type="ECO:0000256" key="4">
    <source>
        <dbReference type="ARBA" id="ARBA00023125"/>
    </source>
</evidence>
<keyword evidence="4 10" id="KW-0238">DNA-binding</keyword>
<evidence type="ECO:0000313" key="11">
    <source>
        <dbReference type="Proteomes" id="UP000248132"/>
    </source>
</evidence>
<dbReference type="InterPro" id="IPR039420">
    <property type="entry name" value="WalR-like"/>
</dbReference>
<comment type="function">
    <text evidence="6">May play the central regulatory role in sporulation. It may be an element of the effector pathway responsible for the activation of sporulation genes in response to nutritional stress. Spo0A may act in concert with spo0H (a sigma factor) to control the expression of some genes that are critical to the sporulation process.</text>
</comment>
<dbReference type="SMART" id="SM00448">
    <property type="entry name" value="REC"/>
    <property type="match status" value="1"/>
</dbReference>
<dbReference type="GO" id="GO:0003677">
    <property type="term" value="F:DNA binding"/>
    <property type="evidence" value="ECO:0007669"/>
    <property type="project" value="UniProtKB-KW"/>
</dbReference>
<name>A0A318XGX9_9FIRM</name>
<evidence type="ECO:0000259" key="9">
    <source>
        <dbReference type="PROSITE" id="PS50110"/>
    </source>
</evidence>
<dbReference type="CDD" id="cd17535">
    <property type="entry name" value="REC_NarL-like"/>
    <property type="match status" value="1"/>
</dbReference>
<dbReference type="Gene3D" id="3.40.50.2300">
    <property type="match status" value="1"/>
</dbReference>
<dbReference type="PROSITE" id="PS50110">
    <property type="entry name" value="RESPONSE_REGULATORY"/>
    <property type="match status" value="1"/>
</dbReference>
<dbReference type="InterPro" id="IPR000792">
    <property type="entry name" value="Tscrpt_reg_LuxR_C"/>
</dbReference>
<evidence type="ECO:0000256" key="2">
    <source>
        <dbReference type="ARBA" id="ARBA00022553"/>
    </source>
</evidence>
<dbReference type="PROSITE" id="PS00622">
    <property type="entry name" value="HTH_LUXR_1"/>
    <property type="match status" value="1"/>
</dbReference>
<dbReference type="Pfam" id="PF00072">
    <property type="entry name" value="Response_reg"/>
    <property type="match status" value="1"/>
</dbReference>
<feature type="domain" description="HTH luxR-type" evidence="8">
    <location>
        <begin position="124"/>
        <end position="189"/>
    </location>
</feature>
<evidence type="ECO:0000256" key="3">
    <source>
        <dbReference type="ARBA" id="ARBA00023015"/>
    </source>
</evidence>
<dbReference type="EMBL" id="QKMR01000040">
    <property type="protein sequence ID" value="PYG84229.1"/>
    <property type="molecule type" value="Genomic_DNA"/>
</dbReference>
<evidence type="ECO:0000313" key="10">
    <source>
        <dbReference type="EMBL" id="PYG84229.1"/>
    </source>
</evidence>
<dbReference type="Proteomes" id="UP000248132">
    <property type="component" value="Unassembled WGS sequence"/>
</dbReference>
<dbReference type="PRINTS" id="PR00038">
    <property type="entry name" value="HTHLUXR"/>
</dbReference>
<dbReference type="AlphaFoldDB" id="A0A318XGX9"/>
<gene>
    <name evidence="10" type="ORF">LY28_03753</name>
</gene>
<dbReference type="InterPro" id="IPR001789">
    <property type="entry name" value="Sig_transdc_resp-reg_receiver"/>
</dbReference>
<dbReference type="SUPFAM" id="SSF52172">
    <property type="entry name" value="CheY-like"/>
    <property type="match status" value="1"/>
</dbReference>
<dbReference type="SMART" id="SM00421">
    <property type="entry name" value="HTH_LUXR"/>
    <property type="match status" value="1"/>
</dbReference>
<dbReference type="PROSITE" id="PS50043">
    <property type="entry name" value="HTH_LUXR_2"/>
    <property type="match status" value="1"/>
</dbReference>
<evidence type="ECO:0000256" key="7">
    <source>
        <dbReference type="PROSITE-ProRule" id="PRU00169"/>
    </source>
</evidence>
<sequence length="197" mass="21956">MEKLLRYPDTINIVGVALNGKQAVEFANTRKPDVILMDVEMPVMTGLEAAELIKASNSKIKIIFYSAFEKEEYIKRASDIKCYGFIKKEDSPELIYTAILNAHYGYSTIKAAHFENSIRTISSLPKADNPLSDKEYDVACYLATGLTNKEVGKKMYVGESTVKKHVQAILIKLGISTSKGIALKLMELGLLRDLDNK</sequence>
<protein>
    <recommendedName>
        <fullName evidence="1">Stage 0 sporulation protein A homolog</fullName>
    </recommendedName>
</protein>
<evidence type="ECO:0000259" key="8">
    <source>
        <dbReference type="PROSITE" id="PS50043"/>
    </source>
</evidence>
<comment type="caution">
    <text evidence="10">The sequence shown here is derived from an EMBL/GenBank/DDBJ whole genome shotgun (WGS) entry which is preliminary data.</text>
</comment>
<keyword evidence="5" id="KW-0804">Transcription</keyword>
<reference evidence="10 11" key="1">
    <citation type="submission" date="2018-06" db="EMBL/GenBank/DDBJ databases">
        <title>Genomic Encyclopedia of Type Strains, Phase I: the one thousand microbial genomes (KMG-I) project.</title>
        <authorList>
            <person name="Kyrpides N."/>
        </authorList>
    </citation>
    <scope>NUCLEOTIDE SEQUENCE [LARGE SCALE GENOMIC DNA]</scope>
    <source>
        <strain evidence="10 11">DSM 19573</strain>
    </source>
</reference>
<keyword evidence="11" id="KW-1185">Reference proteome</keyword>
<dbReference type="PANTHER" id="PTHR43214">
    <property type="entry name" value="TWO-COMPONENT RESPONSE REGULATOR"/>
    <property type="match status" value="1"/>
</dbReference>
<keyword evidence="3" id="KW-0805">Transcription regulation</keyword>
<dbReference type="GO" id="GO:0000160">
    <property type="term" value="P:phosphorelay signal transduction system"/>
    <property type="evidence" value="ECO:0007669"/>
    <property type="project" value="InterPro"/>
</dbReference>
<dbReference type="OrthoDB" id="9779069at2"/>
<feature type="domain" description="Response regulatory" evidence="9">
    <location>
        <begin position="1"/>
        <end position="103"/>
    </location>
</feature>
<dbReference type="Pfam" id="PF00196">
    <property type="entry name" value="GerE"/>
    <property type="match status" value="1"/>
</dbReference>
<proteinExistence type="predicted"/>
<feature type="modified residue" description="4-aspartylphosphate" evidence="7">
    <location>
        <position position="38"/>
    </location>
</feature>
<accession>A0A318XGX9</accession>